<dbReference type="EMBL" id="MPJW01000039">
    <property type="protein sequence ID" value="OLU42748.1"/>
    <property type="molecule type" value="Genomic_DNA"/>
</dbReference>
<evidence type="ECO:0000313" key="1">
    <source>
        <dbReference type="EMBL" id="OLU42748.1"/>
    </source>
</evidence>
<organism evidence="1 2">
    <name type="scientific">Ileibacterium valens</name>
    <dbReference type="NCBI Taxonomy" id="1862668"/>
    <lineage>
        <taxon>Bacteria</taxon>
        <taxon>Bacillati</taxon>
        <taxon>Bacillota</taxon>
        <taxon>Erysipelotrichia</taxon>
        <taxon>Erysipelotrichales</taxon>
        <taxon>Erysipelotrichaceae</taxon>
        <taxon>Ileibacterium</taxon>
    </lineage>
</organism>
<protein>
    <recommendedName>
        <fullName evidence="3">HTH rpiR-type domain-containing protein</fullName>
    </recommendedName>
</protein>
<dbReference type="GeneID" id="82201838"/>
<accession>A0A1U7NIY7</accession>
<dbReference type="AlphaFoldDB" id="A0A1U7NIY7"/>
<proteinExistence type="predicted"/>
<dbReference type="Proteomes" id="UP000186341">
    <property type="component" value="Unassembled WGS sequence"/>
</dbReference>
<dbReference type="RefSeq" id="WP_075817606.1">
    <property type="nucleotide sequence ID" value="NZ_CAPIAK010000061.1"/>
</dbReference>
<reference evidence="1 2" key="1">
    <citation type="submission" date="2016-11" db="EMBL/GenBank/DDBJ databases">
        <title>Description of two novel members of the family Erysipelotrichaceae: Ileibacterium lipovorans gen. nov., sp. nov. and Dubosiella newyorkensis, gen. nov., sp. nov.</title>
        <authorList>
            <person name="Cox L.M."/>
            <person name="Sohn J."/>
            <person name="Tyrrell K.L."/>
            <person name="Citron D.M."/>
            <person name="Lawson P.A."/>
            <person name="Patel N.B."/>
            <person name="Iizumi T."/>
            <person name="Perez-Perez G.I."/>
            <person name="Goldstein E.J."/>
            <person name="Blaser M.J."/>
        </authorList>
    </citation>
    <scope>NUCLEOTIDE SEQUENCE [LARGE SCALE GENOMIC DNA]</scope>
    <source>
        <strain evidence="1 2">NYU-BL-A3</strain>
    </source>
</reference>
<sequence>MYLVERFVSLYQISPDSTNGKIAFELFMFFRTKSFPNVKEFCRLASISRTSLHRFVSESGFFNGKDLIHSLEDDLKRNEMALPKNS</sequence>
<evidence type="ECO:0000313" key="2">
    <source>
        <dbReference type="Proteomes" id="UP000186341"/>
    </source>
</evidence>
<evidence type="ECO:0008006" key="3">
    <source>
        <dbReference type="Google" id="ProtNLM"/>
    </source>
</evidence>
<name>A0A1U7NIY7_9FIRM</name>
<gene>
    <name evidence="1" type="ORF">BO222_01075</name>
</gene>
<comment type="caution">
    <text evidence="1">The sequence shown here is derived from an EMBL/GenBank/DDBJ whole genome shotgun (WGS) entry which is preliminary data.</text>
</comment>
<keyword evidence="2" id="KW-1185">Reference proteome</keyword>